<evidence type="ECO:0000259" key="5">
    <source>
        <dbReference type="Pfam" id="PF01266"/>
    </source>
</evidence>
<dbReference type="AlphaFoldDB" id="A0A931HUI6"/>
<evidence type="ECO:0000256" key="3">
    <source>
        <dbReference type="ARBA" id="ARBA00022630"/>
    </source>
</evidence>
<dbReference type="GO" id="GO:0016491">
    <property type="term" value="F:oxidoreductase activity"/>
    <property type="evidence" value="ECO:0007669"/>
    <property type="project" value="UniProtKB-KW"/>
</dbReference>
<gene>
    <name evidence="6" type="ORF">H0267_05530</name>
</gene>
<evidence type="ECO:0000313" key="7">
    <source>
        <dbReference type="Proteomes" id="UP000614490"/>
    </source>
</evidence>
<evidence type="ECO:0000313" key="6">
    <source>
        <dbReference type="EMBL" id="MBH0229673.1"/>
    </source>
</evidence>
<dbReference type="SUPFAM" id="SSF54373">
    <property type="entry name" value="FAD-linked reductases, C-terminal domain"/>
    <property type="match status" value="1"/>
</dbReference>
<dbReference type="PANTHER" id="PTHR13847">
    <property type="entry name" value="SARCOSINE DEHYDROGENASE-RELATED"/>
    <property type="match status" value="1"/>
</dbReference>
<feature type="domain" description="FAD dependent oxidoreductase" evidence="5">
    <location>
        <begin position="4"/>
        <end position="349"/>
    </location>
</feature>
<dbReference type="SUPFAM" id="SSF51905">
    <property type="entry name" value="FAD/NAD(P)-binding domain"/>
    <property type="match status" value="1"/>
</dbReference>
<dbReference type="EMBL" id="JADZSC010000001">
    <property type="protein sequence ID" value="MBH0229673.1"/>
    <property type="molecule type" value="Genomic_DNA"/>
</dbReference>
<accession>A0A931HUI6</accession>
<evidence type="ECO:0000256" key="4">
    <source>
        <dbReference type="ARBA" id="ARBA00023002"/>
    </source>
</evidence>
<organism evidence="6 7">
    <name type="scientific">Halobacillus yeomjeoni</name>
    <dbReference type="NCBI Taxonomy" id="311194"/>
    <lineage>
        <taxon>Bacteria</taxon>
        <taxon>Bacillati</taxon>
        <taxon>Bacillota</taxon>
        <taxon>Bacilli</taxon>
        <taxon>Bacillales</taxon>
        <taxon>Bacillaceae</taxon>
        <taxon>Halobacillus</taxon>
    </lineage>
</organism>
<keyword evidence="3" id="KW-0285">Flavoprotein</keyword>
<comment type="cofactor">
    <cofactor evidence="1">
        <name>FAD</name>
        <dbReference type="ChEBI" id="CHEBI:57692"/>
    </cofactor>
</comment>
<comment type="caution">
    <text evidence="6">The sequence shown here is derived from an EMBL/GenBank/DDBJ whole genome shotgun (WGS) entry which is preliminary data.</text>
</comment>
<dbReference type="Gene3D" id="3.30.9.10">
    <property type="entry name" value="D-Amino Acid Oxidase, subunit A, domain 2"/>
    <property type="match status" value="1"/>
</dbReference>
<evidence type="ECO:0000256" key="1">
    <source>
        <dbReference type="ARBA" id="ARBA00001974"/>
    </source>
</evidence>
<comment type="similarity">
    <text evidence="2">Belongs to the DadA oxidoreductase family.</text>
</comment>
<dbReference type="InterPro" id="IPR006076">
    <property type="entry name" value="FAD-dep_OxRdtase"/>
</dbReference>
<evidence type="ECO:0000256" key="2">
    <source>
        <dbReference type="ARBA" id="ARBA00009410"/>
    </source>
</evidence>
<dbReference type="InterPro" id="IPR036188">
    <property type="entry name" value="FAD/NAD-bd_sf"/>
</dbReference>
<reference evidence="6 7" key="1">
    <citation type="journal article" date="2005" name="Int. J. Syst. Evol. Microbiol.">
        <title>Halobacillus yeomjeoni sp. nov., isolated from a marine solar saltern in Korea.</title>
        <authorList>
            <person name="Yoon J.H."/>
            <person name="Kang S.J."/>
            <person name="Lee C.H."/>
            <person name="Oh H.W."/>
            <person name="Oh T.K."/>
        </authorList>
    </citation>
    <scope>NUCLEOTIDE SEQUENCE [LARGE SCALE GENOMIC DNA]</scope>
    <source>
        <strain evidence="6 7">KCTC 3957</strain>
    </source>
</reference>
<dbReference type="RefSeq" id="WP_197316268.1">
    <property type="nucleotide sequence ID" value="NZ_JADZSC010000001.1"/>
</dbReference>
<proteinExistence type="inferred from homology"/>
<dbReference type="Proteomes" id="UP000614490">
    <property type="component" value="Unassembled WGS sequence"/>
</dbReference>
<protein>
    <submittedName>
        <fullName evidence="6">FAD-binding oxidoreductase</fullName>
    </submittedName>
</protein>
<dbReference type="GO" id="GO:0005737">
    <property type="term" value="C:cytoplasm"/>
    <property type="evidence" value="ECO:0007669"/>
    <property type="project" value="TreeGrafter"/>
</dbReference>
<dbReference type="Pfam" id="PF01266">
    <property type="entry name" value="DAO"/>
    <property type="match status" value="1"/>
</dbReference>
<sequence length="369" mass="40381">MKHIIIGAGILGSSTAYHLAQKGEEVIIIDRGEPGQATNAGAGIICPWLTNRSNQAWYKLVMEGARYYPDLIRDLELQGETDTGYAQVGAINIFDTKEKLEKKMNIAEQRVKQTPEMGRLTPLNPSQTREMFPVLAENYRALHISGGARVNGASVNRSLLRAAERHGAQMIQGDARLLIRNGEVNGVSYEGGEIFSDQVIITNGAWSRELLAPLGLKARVSFEKAQIVHLQLPNTNTSHWPVVLPPFNHYMLTFKDGRVVIGATKEKGKMDVRVTPGGVHQLLDKALRVAPGLEKAGYIETRVGYRPFTPGSLPVLGRLPEFTNVLFANGLGASGLTSGPFVGSELAKLAVEERMTLNLDDYPVDKAFK</sequence>
<dbReference type="Gene3D" id="3.50.50.60">
    <property type="entry name" value="FAD/NAD(P)-binding domain"/>
    <property type="match status" value="1"/>
</dbReference>
<keyword evidence="7" id="KW-1185">Reference proteome</keyword>
<name>A0A931HUI6_9BACI</name>
<dbReference type="PANTHER" id="PTHR13847:SF286">
    <property type="entry name" value="D-AMINO ACID DEHYDROGENASE"/>
    <property type="match status" value="1"/>
</dbReference>
<keyword evidence="4" id="KW-0560">Oxidoreductase</keyword>